<dbReference type="AlphaFoldDB" id="A0AAW9IE87"/>
<gene>
    <name evidence="2" type="ORF">GNF79_20725</name>
</gene>
<accession>A0AAW9IE87</accession>
<evidence type="ECO:0000313" key="3">
    <source>
        <dbReference type="Proteomes" id="UP001291306"/>
    </source>
</evidence>
<evidence type="ECO:0000259" key="1">
    <source>
        <dbReference type="Pfam" id="PF21715"/>
    </source>
</evidence>
<name>A0AAW9IE87_CLOPF</name>
<dbReference type="EMBL" id="WNVC01001395">
    <property type="protein sequence ID" value="MDZ5001429.1"/>
    <property type="molecule type" value="Genomic_DNA"/>
</dbReference>
<dbReference type="Proteomes" id="UP001291306">
    <property type="component" value="Unassembled WGS sequence"/>
</dbReference>
<dbReference type="InterPro" id="IPR048715">
    <property type="entry name" value="CggR_N"/>
</dbReference>
<sequence length="52" mass="6223">MQEILSLQKKIVPELVEVLEKRYNILRTIYYNQPIGRRVLANQLDLGERIVR</sequence>
<protein>
    <submittedName>
        <fullName evidence="2">Sugar-binding transcriptional regulator</fullName>
    </submittedName>
</protein>
<proteinExistence type="predicted"/>
<organism evidence="2 3">
    <name type="scientific">Clostridium perfringens</name>
    <dbReference type="NCBI Taxonomy" id="1502"/>
    <lineage>
        <taxon>Bacteria</taxon>
        <taxon>Bacillati</taxon>
        <taxon>Bacillota</taxon>
        <taxon>Clostridia</taxon>
        <taxon>Eubacteriales</taxon>
        <taxon>Clostridiaceae</taxon>
        <taxon>Clostridium</taxon>
    </lineage>
</organism>
<dbReference type="Pfam" id="PF21715">
    <property type="entry name" value="CggR_N"/>
    <property type="match status" value="1"/>
</dbReference>
<dbReference type="InterPro" id="IPR036388">
    <property type="entry name" value="WH-like_DNA-bd_sf"/>
</dbReference>
<reference evidence="2" key="1">
    <citation type="submission" date="2019-11" db="EMBL/GenBank/DDBJ databases">
        <title>Characterization of Clostridium perfringens isolates from swine manure treated agricultural soils.</title>
        <authorList>
            <person name="Wushke S.T."/>
        </authorList>
    </citation>
    <scope>NUCLEOTIDE SEQUENCE</scope>
    <source>
        <strain evidence="2">X26</strain>
    </source>
</reference>
<evidence type="ECO:0000313" key="2">
    <source>
        <dbReference type="EMBL" id="MDZ5001429.1"/>
    </source>
</evidence>
<comment type="caution">
    <text evidence="2">The sequence shown here is derived from an EMBL/GenBank/DDBJ whole genome shotgun (WGS) entry which is preliminary data.</text>
</comment>
<feature type="domain" description="CggR N-terminal DNA binding" evidence="1">
    <location>
        <begin position="18"/>
        <end position="52"/>
    </location>
</feature>
<feature type="non-terminal residue" evidence="2">
    <location>
        <position position="52"/>
    </location>
</feature>
<dbReference type="Gene3D" id="1.10.10.10">
    <property type="entry name" value="Winged helix-like DNA-binding domain superfamily/Winged helix DNA-binding domain"/>
    <property type="match status" value="1"/>
</dbReference>